<reference evidence="1" key="4">
    <citation type="submission" date="2025-09" db="UniProtKB">
        <authorList>
            <consortium name="Ensembl"/>
        </authorList>
    </citation>
    <scope>IDENTIFICATION</scope>
</reference>
<dbReference type="GeneTree" id="ENSGT00940000171123"/>
<dbReference type="HOGENOM" id="CLU_1464411_0_0_1"/>
<dbReference type="EMBL" id="EAAA01002242">
    <property type="status" value="NOT_ANNOTATED_CDS"/>
    <property type="molecule type" value="Genomic_DNA"/>
</dbReference>
<reference evidence="1" key="3">
    <citation type="submission" date="2025-08" db="UniProtKB">
        <authorList>
            <consortium name="Ensembl"/>
        </authorList>
    </citation>
    <scope>IDENTIFICATION</scope>
</reference>
<organism evidence="1 2">
    <name type="scientific">Ciona intestinalis</name>
    <name type="common">Transparent sea squirt</name>
    <name type="synonym">Ascidia intestinalis</name>
    <dbReference type="NCBI Taxonomy" id="7719"/>
    <lineage>
        <taxon>Eukaryota</taxon>
        <taxon>Metazoa</taxon>
        <taxon>Chordata</taxon>
        <taxon>Tunicata</taxon>
        <taxon>Ascidiacea</taxon>
        <taxon>Phlebobranchia</taxon>
        <taxon>Cionidae</taxon>
        <taxon>Ciona</taxon>
    </lineage>
</organism>
<proteinExistence type="predicted"/>
<dbReference type="Ensembl" id="ENSCINT00000027986.2">
    <property type="protein sequence ID" value="ENSCINP00000027740.2"/>
    <property type="gene ID" value="ENSCING00000015792.2"/>
</dbReference>
<dbReference type="Proteomes" id="UP000008144">
    <property type="component" value="Chromosome 6"/>
</dbReference>
<reference evidence="2" key="1">
    <citation type="journal article" date="2002" name="Science">
        <title>The draft genome of Ciona intestinalis: insights into chordate and vertebrate origins.</title>
        <authorList>
            <person name="Dehal P."/>
            <person name="Satou Y."/>
            <person name="Campbell R.K."/>
            <person name="Chapman J."/>
            <person name="Degnan B."/>
            <person name="De Tomaso A."/>
            <person name="Davidson B."/>
            <person name="Di Gregorio A."/>
            <person name="Gelpke M."/>
            <person name="Goodstein D.M."/>
            <person name="Harafuji N."/>
            <person name="Hastings K.E."/>
            <person name="Ho I."/>
            <person name="Hotta K."/>
            <person name="Huang W."/>
            <person name="Kawashima T."/>
            <person name="Lemaire P."/>
            <person name="Martinez D."/>
            <person name="Meinertzhagen I.A."/>
            <person name="Necula S."/>
            <person name="Nonaka M."/>
            <person name="Putnam N."/>
            <person name="Rash S."/>
            <person name="Saiga H."/>
            <person name="Satake M."/>
            <person name="Terry A."/>
            <person name="Yamada L."/>
            <person name="Wang H.G."/>
            <person name="Awazu S."/>
            <person name="Azumi K."/>
            <person name="Boore J."/>
            <person name="Branno M."/>
            <person name="Chin-Bow S."/>
            <person name="DeSantis R."/>
            <person name="Doyle S."/>
            <person name="Francino P."/>
            <person name="Keys D.N."/>
            <person name="Haga S."/>
            <person name="Hayashi H."/>
            <person name="Hino K."/>
            <person name="Imai K.S."/>
            <person name="Inaba K."/>
            <person name="Kano S."/>
            <person name="Kobayashi K."/>
            <person name="Kobayashi M."/>
            <person name="Lee B.I."/>
            <person name="Makabe K.W."/>
            <person name="Manohar C."/>
            <person name="Matassi G."/>
            <person name="Medina M."/>
            <person name="Mochizuki Y."/>
            <person name="Mount S."/>
            <person name="Morishita T."/>
            <person name="Miura S."/>
            <person name="Nakayama A."/>
            <person name="Nishizaka S."/>
            <person name="Nomoto H."/>
            <person name="Ohta F."/>
            <person name="Oishi K."/>
            <person name="Rigoutsos I."/>
            <person name="Sano M."/>
            <person name="Sasaki A."/>
            <person name="Sasakura Y."/>
            <person name="Shoguchi E."/>
            <person name="Shin-i T."/>
            <person name="Spagnuolo A."/>
            <person name="Stainier D."/>
            <person name="Suzuki M.M."/>
            <person name="Tassy O."/>
            <person name="Takatori N."/>
            <person name="Tokuoka M."/>
            <person name="Yagi K."/>
            <person name="Yoshizaki F."/>
            <person name="Wada S."/>
            <person name="Zhang C."/>
            <person name="Hyatt P.D."/>
            <person name="Larimer F."/>
            <person name="Detter C."/>
            <person name="Doggett N."/>
            <person name="Glavina T."/>
            <person name="Hawkins T."/>
            <person name="Richardson P."/>
            <person name="Lucas S."/>
            <person name="Kohara Y."/>
            <person name="Levine M."/>
            <person name="Satoh N."/>
            <person name="Rokhsar D.S."/>
        </authorList>
    </citation>
    <scope>NUCLEOTIDE SEQUENCE [LARGE SCALE GENOMIC DNA]</scope>
</reference>
<name>F6SIX1_CIOIN</name>
<evidence type="ECO:0000313" key="2">
    <source>
        <dbReference type="Proteomes" id="UP000008144"/>
    </source>
</evidence>
<protein>
    <submittedName>
        <fullName evidence="1">Uncharacterized protein</fullName>
    </submittedName>
</protein>
<dbReference type="AlphaFoldDB" id="F6SIX1"/>
<keyword evidence="2" id="KW-1185">Reference proteome</keyword>
<dbReference type="InParanoid" id="F6SIX1"/>
<evidence type="ECO:0000313" key="1">
    <source>
        <dbReference type="Ensembl" id="ENSCINP00000027740.2"/>
    </source>
</evidence>
<sequence>MKYTGLTPRIAGWEGITSGECYLIGGCPMEGGCFQAAQLHSAQVRAAEDTSRQNALTAYNYFGQPKCLNYNPTTPQEYLDGYHQCRQAGCVVDPSITTNVLKQQLYQIALTLPTHQQIPFWRGVLSGQIRADNYKQHIGPSACSNLVNPVVNVPTPIAPFSLEMRTNLGLPLGGLLPVTTPQCPF</sequence>
<accession>F6SIX1</accession>
<reference evidence="1" key="2">
    <citation type="journal article" date="2008" name="Genome Biol.">
        <title>Improved genome assembly and evidence-based global gene model set for the chordate Ciona intestinalis: new insight into intron and operon populations.</title>
        <authorList>
            <person name="Satou Y."/>
            <person name="Mineta K."/>
            <person name="Ogasawara M."/>
            <person name="Sasakura Y."/>
            <person name="Shoguchi E."/>
            <person name="Ueno K."/>
            <person name="Yamada L."/>
            <person name="Matsumoto J."/>
            <person name="Wasserscheid J."/>
            <person name="Dewar K."/>
            <person name="Wiley G.B."/>
            <person name="Macmil S.L."/>
            <person name="Roe B.A."/>
            <person name="Zeller R.W."/>
            <person name="Hastings K.E."/>
            <person name="Lemaire P."/>
            <person name="Lindquist E."/>
            <person name="Endo T."/>
            <person name="Hotta K."/>
            <person name="Inaba K."/>
        </authorList>
    </citation>
    <scope>NUCLEOTIDE SEQUENCE [LARGE SCALE GENOMIC DNA]</scope>
    <source>
        <strain evidence="1">wild type</strain>
    </source>
</reference>